<dbReference type="Proteomes" id="UP000422989">
    <property type="component" value="Chromosome"/>
</dbReference>
<dbReference type="AlphaFoldDB" id="A0A6I6E5U4"/>
<sequence>MPVLSSHLAPVAAVARLFDAIRSAPAEIWITLRDEQDVAADVADVRRRTEAGETLPLAGYVFAAKDNIDVAGLPTTAAHPAFSHIPERTATVVQRLLDAGAVLVGKTNMDQFATGLVGARSPYGAVSSAHDADRVSGGSSSGSGAATGWRIVDFALGTDTAGSGRVPGAYNRVVGLKPTLGLLPLDGVLPASPSYDTVSIFAPDVALATKVLDIAAGVSDLDPHSRSCPADVPQAAPVRPRVAIPDDASLVSLSPAMREAFAGAVRRAEEFGAEVQTIDFAPFLEAAQLLYDGGLVAERGWSFGAFLAAHPEGADPSVATIAAGAMAVDGVSVIDAQQTLLALTAEARRRIDAVDALLIPTAPIHPRHDELAADPLGVNRTVGTFTNFVNLMDLAAVAVHAETVPGEGEFGVSFVTPAFHDQVAADLAARFCAEDPGEPLAFSGGVDVAVFGAHLRGEPLNGQLQALGARFVRDVVTAPTFRMLLVEGEVDRPAVIRSADGAELPGELWRLSPLAVAQLLGTIAPPLALGHIELSDGSVVLGFTASVVGEERDITDLGGWRAYRAVASV</sequence>
<feature type="domain" description="Amidase" evidence="1">
    <location>
        <begin position="16"/>
        <end position="422"/>
    </location>
</feature>
<dbReference type="Gene3D" id="3.10.490.10">
    <property type="entry name" value="Gamma-glutamyl cyclotransferase-like"/>
    <property type="match status" value="1"/>
</dbReference>
<dbReference type="EC" id="3.5.1.54" evidence="3"/>
<dbReference type="InterPro" id="IPR014085">
    <property type="entry name" value="Allophanate_hydrolase"/>
</dbReference>
<keyword evidence="3" id="KW-0378">Hydrolase</keyword>
<dbReference type="InterPro" id="IPR000120">
    <property type="entry name" value="Amidase"/>
</dbReference>
<dbReference type="GO" id="GO:0004039">
    <property type="term" value="F:allophanate hydrolase activity"/>
    <property type="evidence" value="ECO:0007669"/>
    <property type="project" value="UniProtKB-EC"/>
</dbReference>
<dbReference type="NCBIfam" id="NF006043">
    <property type="entry name" value="PRK08186.1"/>
    <property type="match status" value="1"/>
</dbReference>
<dbReference type="OrthoDB" id="182039at2"/>
<evidence type="ECO:0000259" key="1">
    <source>
        <dbReference type="Pfam" id="PF01425"/>
    </source>
</evidence>
<gene>
    <name evidence="3" type="primary">atzF</name>
    <name evidence="3" type="ORF">D7D94_11015</name>
</gene>
<evidence type="ECO:0000313" key="3">
    <source>
        <dbReference type="EMBL" id="QGU28147.1"/>
    </source>
</evidence>
<dbReference type="KEGG" id="moj:D7D94_11015"/>
<protein>
    <submittedName>
        <fullName evidence="3">Allophanate hydrolase</fullName>
        <ecNumber evidence="3">3.5.1.54</ecNumber>
    </submittedName>
</protein>
<dbReference type="EMBL" id="CP032550">
    <property type="protein sequence ID" value="QGU28147.1"/>
    <property type="molecule type" value="Genomic_DNA"/>
</dbReference>
<dbReference type="RefSeq" id="WP_156242655.1">
    <property type="nucleotide sequence ID" value="NZ_BAAAZL010000004.1"/>
</dbReference>
<dbReference type="Pfam" id="PF01425">
    <property type="entry name" value="Amidase"/>
    <property type="match status" value="1"/>
</dbReference>
<dbReference type="NCBIfam" id="TIGR02713">
    <property type="entry name" value="allophanate_hyd"/>
    <property type="match status" value="1"/>
</dbReference>
<organism evidence="3 4">
    <name type="scientific">Microbacterium oryzae</name>
    <dbReference type="NCBI Taxonomy" id="743009"/>
    <lineage>
        <taxon>Bacteria</taxon>
        <taxon>Bacillati</taxon>
        <taxon>Actinomycetota</taxon>
        <taxon>Actinomycetes</taxon>
        <taxon>Micrococcales</taxon>
        <taxon>Microbacteriaceae</taxon>
        <taxon>Microbacterium</taxon>
    </lineage>
</organism>
<dbReference type="InterPro" id="IPR036928">
    <property type="entry name" value="AS_sf"/>
</dbReference>
<reference evidence="3 4" key="1">
    <citation type="submission" date="2018-09" db="EMBL/GenBank/DDBJ databases">
        <title>Whole genome sequencing of Microbacterium oryzae strain MB-10T.</title>
        <authorList>
            <person name="Das S.K."/>
        </authorList>
    </citation>
    <scope>NUCLEOTIDE SEQUENCE [LARGE SCALE GENOMIC DNA]</scope>
    <source>
        <strain evidence="3 4">MB-10</strain>
    </source>
</reference>
<accession>A0A6I6E5U4</accession>
<dbReference type="Pfam" id="PF21986">
    <property type="entry name" value="AH_C"/>
    <property type="match status" value="1"/>
</dbReference>
<evidence type="ECO:0000313" key="4">
    <source>
        <dbReference type="Proteomes" id="UP000422989"/>
    </source>
</evidence>
<dbReference type="SUPFAM" id="SSF75304">
    <property type="entry name" value="Amidase signature (AS) enzymes"/>
    <property type="match status" value="1"/>
</dbReference>
<keyword evidence="4" id="KW-1185">Reference proteome</keyword>
<dbReference type="Gene3D" id="3.90.1300.10">
    <property type="entry name" value="Amidase signature (AS) domain"/>
    <property type="match status" value="1"/>
</dbReference>
<dbReference type="InterPro" id="IPR053844">
    <property type="entry name" value="AH_C"/>
</dbReference>
<dbReference type="PANTHER" id="PTHR11895:SF169">
    <property type="entry name" value="GLUTAMYL-TRNA(GLN) AMIDOTRANSFERASE"/>
    <property type="match status" value="1"/>
</dbReference>
<dbReference type="Gene3D" id="1.20.58.1700">
    <property type="match status" value="1"/>
</dbReference>
<proteinExistence type="predicted"/>
<dbReference type="PANTHER" id="PTHR11895">
    <property type="entry name" value="TRANSAMIDASE"/>
    <property type="match status" value="1"/>
</dbReference>
<name>A0A6I6E5U4_9MICO</name>
<dbReference type="InterPro" id="IPR023631">
    <property type="entry name" value="Amidase_dom"/>
</dbReference>
<feature type="domain" description="Allophanate hydrolase C-terminal" evidence="2">
    <location>
        <begin position="446"/>
        <end position="564"/>
    </location>
</feature>
<evidence type="ECO:0000259" key="2">
    <source>
        <dbReference type="Pfam" id="PF21986"/>
    </source>
</evidence>